<accession>A0ABU5H9B0</accession>
<dbReference type="EMBL" id="JAXIVS010000009">
    <property type="protein sequence ID" value="MDY7229831.1"/>
    <property type="molecule type" value="Genomic_DNA"/>
</dbReference>
<reference evidence="1 2" key="1">
    <citation type="submission" date="2023-12" db="EMBL/GenBank/DDBJ databases">
        <title>the genome sequence of Hyalangium sp. s54d21.</title>
        <authorList>
            <person name="Zhang X."/>
        </authorList>
    </citation>
    <scope>NUCLEOTIDE SEQUENCE [LARGE SCALE GENOMIC DNA]</scope>
    <source>
        <strain evidence="2">s54d21</strain>
    </source>
</reference>
<name>A0ABU5H9B0_9BACT</name>
<comment type="caution">
    <text evidence="1">The sequence shown here is derived from an EMBL/GenBank/DDBJ whole genome shotgun (WGS) entry which is preliminary data.</text>
</comment>
<proteinExistence type="predicted"/>
<keyword evidence="2" id="KW-1185">Reference proteome</keyword>
<dbReference type="Proteomes" id="UP001291309">
    <property type="component" value="Unassembled WGS sequence"/>
</dbReference>
<evidence type="ECO:0000313" key="1">
    <source>
        <dbReference type="EMBL" id="MDY7229831.1"/>
    </source>
</evidence>
<organism evidence="1 2">
    <name type="scientific">Hyalangium rubrum</name>
    <dbReference type="NCBI Taxonomy" id="3103134"/>
    <lineage>
        <taxon>Bacteria</taxon>
        <taxon>Pseudomonadati</taxon>
        <taxon>Myxococcota</taxon>
        <taxon>Myxococcia</taxon>
        <taxon>Myxococcales</taxon>
        <taxon>Cystobacterineae</taxon>
        <taxon>Archangiaceae</taxon>
        <taxon>Hyalangium</taxon>
    </lineage>
</organism>
<evidence type="ECO:0000313" key="2">
    <source>
        <dbReference type="Proteomes" id="UP001291309"/>
    </source>
</evidence>
<protein>
    <submittedName>
        <fullName evidence="1">Uncharacterized protein</fullName>
    </submittedName>
</protein>
<dbReference type="RefSeq" id="WP_321548551.1">
    <property type="nucleotide sequence ID" value="NZ_JAXIVS010000009.1"/>
</dbReference>
<sequence>MSRKVRRLRQLLQSASVAAQELRFLAVTTAPSWEAWENIQFLPRLEDTASALKDWGHQYGQSSPWQTELSALENFEDRRAFCVRLLSWAKRLSLPRPKAKDMMALSVLVELEKPTKNQDARLDSWRHRYNKALRDVKAYEHTTLGKPHL</sequence>
<gene>
    <name evidence="1" type="ORF">SYV04_25790</name>
</gene>